<dbReference type="InterPro" id="IPR026002">
    <property type="entry name" value="ATC_hydrolase-like"/>
</dbReference>
<reference evidence="1" key="1">
    <citation type="journal article" date="2014" name="Front. Microbiol.">
        <title>High frequency of phylogenetically diverse reductive dehalogenase-homologous genes in deep subseafloor sedimentary metagenomes.</title>
        <authorList>
            <person name="Kawai M."/>
            <person name="Futagami T."/>
            <person name="Toyoda A."/>
            <person name="Takaki Y."/>
            <person name="Nishi S."/>
            <person name="Hori S."/>
            <person name="Arai W."/>
            <person name="Tsubouchi T."/>
            <person name="Morono Y."/>
            <person name="Uchiyama I."/>
            <person name="Ito T."/>
            <person name="Fujiyama A."/>
            <person name="Inagaki F."/>
            <person name="Takami H."/>
        </authorList>
    </citation>
    <scope>NUCLEOTIDE SEQUENCE</scope>
    <source>
        <strain evidence="1">Expedition CK06-06</strain>
    </source>
</reference>
<comment type="caution">
    <text evidence="1">The sequence shown here is derived from an EMBL/GenBank/DDBJ whole genome shotgun (WGS) entry which is preliminary data.</text>
</comment>
<protein>
    <submittedName>
        <fullName evidence="1">Uncharacterized protein</fullName>
    </submittedName>
</protein>
<dbReference type="Pfam" id="PF14196">
    <property type="entry name" value="ATC_hydrolase"/>
    <property type="match status" value="1"/>
</dbReference>
<name>X1B8R7_9ZZZZ</name>
<accession>X1B8R7</accession>
<dbReference type="AlphaFoldDB" id="X1B8R7"/>
<gene>
    <name evidence="1" type="ORF">S01H4_15299</name>
</gene>
<proteinExistence type="predicted"/>
<dbReference type="EMBL" id="BART01006709">
    <property type="protein sequence ID" value="GAG68386.1"/>
    <property type="molecule type" value="Genomic_DNA"/>
</dbReference>
<evidence type="ECO:0000313" key="1">
    <source>
        <dbReference type="EMBL" id="GAG68386.1"/>
    </source>
</evidence>
<organism evidence="1">
    <name type="scientific">marine sediment metagenome</name>
    <dbReference type="NCBI Taxonomy" id="412755"/>
    <lineage>
        <taxon>unclassified sequences</taxon>
        <taxon>metagenomes</taxon>
        <taxon>ecological metagenomes</taxon>
    </lineage>
</organism>
<feature type="non-terminal residue" evidence="1">
    <location>
        <position position="98"/>
    </location>
</feature>
<sequence length="98" mass="11051">MEYIGDVLDQRRELKGKYYTPGFGLGAQLFSTMAKHVVKKLGPEEGENLIKDAVEEFGLERGKRIAEKVKALGKPLSFKNWLVYSDIDTINFKPISST</sequence>